<feature type="compositionally biased region" description="Polar residues" evidence="2">
    <location>
        <begin position="7"/>
        <end position="22"/>
    </location>
</feature>
<feature type="region of interest" description="Disordered" evidence="2">
    <location>
        <begin position="43"/>
        <end position="71"/>
    </location>
</feature>
<evidence type="ECO:0000256" key="1">
    <source>
        <dbReference type="SAM" id="Coils"/>
    </source>
</evidence>
<evidence type="ECO:0000313" key="5">
    <source>
        <dbReference type="Proteomes" id="UP000193920"/>
    </source>
</evidence>
<feature type="region of interest" description="Disordered" evidence="2">
    <location>
        <begin position="165"/>
        <end position="194"/>
    </location>
</feature>
<keyword evidence="1" id="KW-0175">Coiled coil</keyword>
<dbReference type="InterPro" id="IPR006015">
    <property type="entry name" value="Universal_stress_UspA"/>
</dbReference>
<dbReference type="Proteomes" id="UP000193920">
    <property type="component" value="Unassembled WGS sequence"/>
</dbReference>
<keyword evidence="5" id="KW-1185">Reference proteome</keyword>
<dbReference type="SUPFAM" id="SSF52402">
    <property type="entry name" value="Adenine nucleotide alpha hydrolases-like"/>
    <property type="match status" value="1"/>
</dbReference>
<dbReference type="PANTHER" id="PTHR31964">
    <property type="entry name" value="ADENINE NUCLEOTIDE ALPHA HYDROLASES-LIKE SUPERFAMILY PROTEIN"/>
    <property type="match status" value="1"/>
</dbReference>
<evidence type="ECO:0000259" key="3">
    <source>
        <dbReference type="Pfam" id="PF00582"/>
    </source>
</evidence>
<comment type="caution">
    <text evidence="4">The sequence shown here is derived from an EMBL/GenBank/DDBJ whole genome shotgun (WGS) entry which is preliminary data.</text>
</comment>
<feature type="domain" description="UspA" evidence="3">
    <location>
        <begin position="375"/>
        <end position="496"/>
    </location>
</feature>
<dbReference type="PRINTS" id="PR01438">
    <property type="entry name" value="UNVRSLSTRESS"/>
</dbReference>
<dbReference type="PANTHER" id="PTHR31964:SF113">
    <property type="entry name" value="USPA DOMAIN-CONTAINING PROTEIN"/>
    <property type="match status" value="1"/>
</dbReference>
<feature type="compositionally biased region" description="Basic and acidic residues" evidence="2">
    <location>
        <begin position="61"/>
        <end position="71"/>
    </location>
</feature>
<feature type="region of interest" description="Disordered" evidence="2">
    <location>
        <begin position="248"/>
        <end position="277"/>
    </location>
</feature>
<gene>
    <name evidence="4" type="ORF">LY90DRAFT_627240</name>
</gene>
<dbReference type="InterPro" id="IPR006016">
    <property type="entry name" value="UspA"/>
</dbReference>
<proteinExistence type="predicted"/>
<feature type="coiled-coil region" evidence="1">
    <location>
        <begin position="337"/>
        <end position="364"/>
    </location>
</feature>
<dbReference type="STRING" id="1754190.A0A1Y2B830"/>
<dbReference type="AlphaFoldDB" id="A0A1Y2B830"/>
<evidence type="ECO:0000313" key="4">
    <source>
        <dbReference type="EMBL" id="ORY30856.1"/>
    </source>
</evidence>
<feature type="region of interest" description="Disordered" evidence="2">
    <location>
        <begin position="1"/>
        <end position="26"/>
    </location>
</feature>
<reference evidence="4 5" key="1">
    <citation type="submission" date="2016-08" db="EMBL/GenBank/DDBJ databases">
        <title>A Parts List for Fungal Cellulosomes Revealed by Comparative Genomics.</title>
        <authorList>
            <consortium name="DOE Joint Genome Institute"/>
            <person name="Haitjema C.H."/>
            <person name="Gilmore S.P."/>
            <person name="Henske J.K."/>
            <person name="Solomon K.V."/>
            <person name="De Groot R."/>
            <person name="Kuo A."/>
            <person name="Mondo S.J."/>
            <person name="Salamov A.A."/>
            <person name="Labutti K."/>
            <person name="Zhao Z."/>
            <person name="Chiniquy J."/>
            <person name="Barry K."/>
            <person name="Brewer H.M."/>
            <person name="Purvine S.O."/>
            <person name="Wright A.T."/>
            <person name="Boxma B."/>
            <person name="Van Alen T."/>
            <person name="Hackstein J.H."/>
            <person name="Baker S.E."/>
            <person name="Grigoriev I.V."/>
            <person name="O'Malley M.A."/>
        </authorList>
    </citation>
    <scope>NUCLEOTIDE SEQUENCE [LARGE SCALE GENOMIC DNA]</scope>
    <source>
        <strain evidence="4 5">G1</strain>
    </source>
</reference>
<dbReference type="InterPro" id="IPR014729">
    <property type="entry name" value="Rossmann-like_a/b/a_fold"/>
</dbReference>
<dbReference type="CDD" id="cd23659">
    <property type="entry name" value="USP_At3g01520-like"/>
    <property type="match status" value="1"/>
</dbReference>
<dbReference type="Gene3D" id="3.40.50.620">
    <property type="entry name" value="HUPs"/>
    <property type="match status" value="1"/>
</dbReference>
<dbReference type="EMBL" id="MCOG01000172">
    <property type="protein sequence ID" value="ORY30856.1"/>
    <property type="molecule type" value="Genomic_DNA"/>
</dbReference>
<protein>
    <recommendedName>
        <fullName evidence="3">UspA domain-containing protein</fullName>
    </recommendedName>
</protein>
<evidence type="ECO:0000256" key="2">
    <source>
        <dbReference type="SAM" id="MobiDB-lite"/>
    </source>
</evidence>
<dbReference type="Pfam" id="PF00582">
    <property type="entry name" value="Usp"/>
    <property type="match status" value="1"/>
</dbReference>
<feature type="compositionally biased region" description="Basic and acidic residues" evidence="2">
    <location>
        <begin position="175"/>
        <end position="188"/>
    </location>
</feature>
<name>A0A1Y2B830_9FUNG</name>
<sequence>MTKEDTMVSTNSMNEQYPLTKGSSEKNFTEKLGSKLKKTIKNSSNKIKKGLDKTTAAMESNSDHKNGNMDHDTLTEDHSESYDINYNDPYSKEHNASIPYKYNTKTNVVHNGNVVMKKEEEKKGNLLDVKNNNYDYYDEFKNYTTNKNSGHDSQAIPNYSEIIIENGNDSSNNKKSYDDVEREKDRKSFNGSDSDYITEKMKSLNMTKANNDSTYHQISQTLQSQKKPMYERAKDSAKEMMDTVIDKLTPNKKEKSYPTLGKDDEDDSHLKPGPYNAKDVHVIHSSTLPKYKSETDGSYVSSTNATVGSDTTTLNSNYDAQQASTLSAYMLAKNKREIELEKENKMAREKAEKLEIMEQDREKEWEREQEKEREQNSRYAVNWALNHFINKKNDLVIFINVRNSIALSSETDEKNKKTSHDLLKDYLKIYQDLNFSCRAIAMKGEPKEEIVRKANDLGADLLVMGSRGMGSFKKIFVGSVSEYCVNHAECPVLIVKNKPKNV</sequence>
<organism evidence="4 5">
    <name type="scientific">Neocallimastix californiae</name>
    <dbReference type="NCBI Taxonomy" id="1754190"/>
    <lineage>
        <taxon>Eukaryota</taxon>
        <taxon>Fungi</taxon>
        <taxon>Fungi incertae sedis</taxon>
        <taxon>Chytridiomycota</taxon>
        <taxon>Chytridiomycota incertae sedis</taxon>
        <taxon>Neocallimastigomycetes</taxon>
        <taxon>Neocallimastigales</taxon>
        <taxon>Neocallimastigaceae</taxon>
        <taxon>Neocallimastix</taxon>
    </lineage>
</organism>
<dbReference type="OrthoDB" id="843225at2759"/>
<accession>A0A1Y2B830</accession>